<gene>
    <name evidence="1" type="ORF">BaRGS_00005472</name>
</gene>
<evidence type="ECO:0000313" key="1">
    <source>
        <dbReference type="EMBL" id="KAK7503207.1"/>
    </source>
</evidence>
<proteinExistence type="predicted"/>
<keyword evidence="2" id="KW-1185">Reference proteome</keyword>
<protein>
    <submittedName>
        <fullName evidence="1">Uncharacterized protein</fullName>
    </submittedName>
</protein>
<evidence type="ECO:0000313" key="2">
    <source>
        <dbReference type="Proteomes" id="UP001519460"/>
    </source>
</evidence>
<comment type="caution">
    <text evidence="1">The sequence shown here is derived from an EMBL/GenBank/DDBJ whole genome shotgun (WGS) entry which is preliminary data.</text>
</comment>
<sequence length="101" mass="11975">MVRRHCYKLQHIRDGTGPVGKNPGKNLKHLKCLDMTRISFSKHQPALIHKQLRLQHTQRCPSDGMECLTLRRKSRRFIFSLTPAKDELWQFTNQPDRRANR</sequence>
<accession>A0ABD0LUP2</accession>
<name>A0ABD0LUP2_9CAEN</name>
<reference evidence="1 2" key="1">
    <citation type="journal article" date="2023" name="Sci. Data">
        <title>Genome assembly of the Korean intertidal mud-creeper Batillaria attramentaria.</title>
        <authorList>
            <person name="Patra A.K."/>
            <person name="Ho P.T."/>
            <person name="Jun S."/>
            <person name="Lee S.J."/>
            <person name="Kim Y."/>
            <person name="Won Y.J."/>
        </authorList>
    </citation>
    <scope>NUCLEOTIDE SEQUENCE [LARGE SCALE GENOMIC DNA]</scope>
    <source>
        <strain evidence="1">Wonlab-2016</strain>
    </source>
</reference>
<dbReference type="EMBL" id="JACVVK020000021">
    <property type="protein sequence ID" value="KAK7503207.1"/>
    <property type="molecule type" value="Genomic_DNA"/>
</dbReference>
<dbReference type="Proteomes" id="UP001519460">
    <property type="component" value="Unassembled WGS sequence"/>
</dbReference>
<dbReference type="AlphaFoldDB" id="A0ABD0LUP2"/>
<organism evidence="1 2">
    <name type="scientific">Batillaria attramentaria</name>
    <dbReference type="NCBI Taxonomy" id="370345"/>
    <lineage>
        <taxon>Eukaryota</taxon>
        <taxon>Metazoa</taxon>
        <taxon>Spiralia</taxon>
        <taxon>Lophotrochozoa</taxon>
        <taxon>Mollusca</taxon>
        <taxon>Gastropoda</taxon>
        <taxon>Caenogastropoda</taxon>
        <taxon>Sorbeoconcha</taxon>
        <taxon>Cerithioidea</taxon>
        <taxon>Batillariidae</taxon>
        <taxon>Batillaria</taxon>
    </lineage>
</organism>